<dbReference type="InterPro" id="IPR020846">
    <property type="entry name" value="MFS_dom"/>
</dbReference>
<keyword evidence="4 7" id="KW-0812">Transmembrane</keyword>
<feature type="non-terminal residue" evidence="9">
    <location>
        <position position="49"/>
    </location>
</feature>
<evidence type="ECO:0000256" key="3">
    <source>
        <dbReference type="ARBA" id="ARBA00022475"/>
    </source>
</evidence>
<organism evidence="9 10">
    <name type="scientific">Arthrobacter deserti</name>
    <dbReference type="NCBI Taxonomy" id="1742687"/>
    <lineage>
        <taxon>Bacteria</taxon>
        <taxon>Bacillati</taxon>
        <taxon>Actinomycetota</taxon>
        <taxon>Actinomycetes</taxon>
        <taxon>Micrococcales</taxon>
        <taxon>Micrococcaceae</taxon>
        <taxon>Arthrobacter</taxon>
    </lineage>
</organism>
<evidence type="ECO:0000256" key="2">
    <source>
        <dbReference type="ARBA" id="ARBA00022448"/>
    </source>
</evidence>
<evidence type="ECO:0000259" key="8">
    <source>
        <dbReference type="PROSITE" id="PS50850"/>
    </source>
</evidence>
<evidence type="ECO:0000313" key="9">
    <source>
        <dbReference type="EMBL" id="NKX50347.1"/>
    </source>
</evidence>
<evidence type="ECO:0000256" key="5">
    <source>
        <dbReference type="ARBA" id="ARBA00022989"/>
    </source>
</evidence>
<protein>
    <submittedName>
        <fullName evidence="9">MHS family MFS transporter</fullName>
    </submittedName>
</protein>
<keyword evidence="6 7" id="KW-0472">Membrane</keyword>
<name>A0ABX1JM23_9MICC</name>
<keyword evidence="2" id="KW-0813">Transport</keyword>
<dbReference type="PANTHER" id="PTHR43045:SF2">
    <property type="entry name" value="INNER MEMBRANE METABOLITE TRANSPORT PROTEIN YHJE"/>
    <property type="match status" value="1"/>
</dbReference>
<sequence length="49" mass="5420">APANRRAVYGTFPQLGAPIGFIIANLIFVGLQLGLTPEEFMSWGWRVPF</sequence>
<dbReference type="InterPro" id="IPR036259">
    <property type="entry name" value="MFS_trans_sf"/>
</dbReference>
<comment type="subcellular location">
    <subcellularLocation>
        <location evidence="1">Cell membrane</location>
        <topology evidence="1">Multi-pass membrane protein</topology>
    </subcellularLocation>
</comment>
<keyword evidence="5 7" id="KW-1133">Transmembrane helix</keyword>
<reference evidence="9 10" key="1">
    <citation type="submission" date="2020-04" db="EMBL/GenBank/DDBJ databases">
        <authorList>
            <person name="Liu S."/>
        </authorList>
    </citation>
    <scope>NUCLEOTIDE SEQUENCE [LARGE SCALE GENOMIC DNA]</scope>
    <source>
        <strain evidence="9 10">CGMCC 1.15091</strain>
    </source>
</reference>
<dbReference type="Gene3D" id="1.20.1250.20">
    <property type="entry name" value="MFS general substrate transporter like domains"/>
    <property type="match status" value="1"/>
</dbReference>
<keyword evidence="3" id="KW-1003">Cell membrane</keyword>
<keyword evidence="10" id="KW-1185">Reference proteome</keyword>
<evidence type="ECO:0000256" key="4">
    <source>
        <dbReference type="ARBA" id="ARBA00022692"/>
    </source>
</evidence>
<feature type="non-terminal residue" evidence="9">
    <location>
        <position position="1"/>
    </location>
</feature>
<feature type="transmembrane region" description="Helical" evidence="7">
    <location>
        <begin position="15"/>
        <end position="36"/>
    </location>
</feature>
<evidence type="ECO:0000256" key="6">
    <source>
        <dbReference type="ARBA" id="ARBA00023136"/>
    </source>
</evidence>
<comment type="caution">
    <text evidence="9">The sequence shown here is derived from an EMBL/GenBank/DDBJ whole genome shotgun (WGS) entry which is preliminary data.</text>
</comment>
<evidence type="ECO:0000313" key="10">
    <source>
        <dbReference type="Proteomes" id="UP000523795"/>
    </source>
</evidence>
<dbReference type="PANTHER" id="PTHR43045">
    <property type="entry name" value="SHIKIMATE TRANSPORTER"/>
    <property type="match status" value="1"/>
</dbReference>
<evidence type="ECO:0000256" key="1">
    <source>
        <dbReference type="ARBA" id="ARBA00004651"/>
    </source>
</evidence>
<dbReference type="PROSITE" id="PS50850">
    <property type="entry name" value="MFS"/>
    <property type="match status" value="1"/>
</dbReference>
<dbReference type="Proteomes" id="UP000523795">
    <property type="component" value="Unassembled WGS sequence"/>
</dbReference>
<proteinExistence type="predicted"/>
<dbReference type="EMBL" id="JAAZSR010000082">
    <property type="protein sequence ID" value="NKX50347.1"/>
    <property type="molecule type" value="Genomic_DNA"/>
</dbReference>
<gene>
    <name evidence="9" type="ORF">HER39_07160</name>
</gene>
<feature type="domain" description="Major facilitator superfamily (MFS) profile" evidence="8">
    <location>
        <begin position="1"/>
        <end position="49"/>
    </location>
</feature>
<accession>A0ABX1JM23</accession>
<evidence type="ECO:0000256" key="7">
    <source>
        <dbReference type="SAM" id="Phobius"/>
    </source>
</evidence>